<gene>
    <name evidence="2" type="ORF">Tci_592717</name>
</gene>
<organism evidence="2">
    <name type="scientific">Tanacetum cinerariifolium</name>
    <name type="common">Dalmatian daisy</name>
    <name type="synonym">Chrysanthemum cinerariifolium</name>
    <dbReference type="NCBI Taxonomy" id="118510"/>
    <lineage>
        <taxon>Eukaryota</taxon>
        <taxon>Viridiplantae</taxon>
        <taxon>Streptophyta</taxon>
        <taxon>Embryophyta</taxon>
        <taxon>Tracheophyta</taxon>
        <taxon>Spermatophyta</taxon>
        <taxon>Magnoliopsida</taxon>
        <taxon>eudicotyledons</taxon>
        <taxon>Gunneridae</taxon>
        <taxon>Pentapetalae</taxon>
        <taxon>asterids</taxon>
        <taxon>campanulids</taxon>
        <taxon>Asterales</taxon>
        <taxon>Asteraceae</taxon>
        <taxon>Asteroideae</taxon>
        <taxon>Anthemideae</taxon>
        <taxon>Anthemidinae</taxon>
        <taxon>Tanacetum</taxon>
    </lineage>
</organism>
<name>A0A699JAE9_TANCI</name>
<dbReference type="EMBL" id="BKCJ010385676">
    <property type="protein sequence ID" value="GFA20745.1"/>
    <property type="molecule type" value="Genomic_DNA"/>
</dbReference>
<evidence type="ECO:0000313" key="2">
    <source>
        <dbReference type="EMBL" id="GFA20745.1"/>
    </source>
</evidence>
<protein>
    <submittedName>
        <fullName evidence="2">Integrase, catalytic region, zinc finger, CCHC-type, peptidase aspartic, catalytic</fullName>
    </submittedName>
</protein>
<reference evidence="2" key="1">
    <citation type="journal article" date="2019" name="Sci. Rep.">
        <title>Draft genome of Tanacetum cinerariifolium, the natural source of mosquito coil.</title>
        <authorList>
            <person name="Yamashiro T."/>
            <person name="Shiraishi A."/>
            <person name="Satake H."/>
            <person name="Nakayama K."/>
        </authorList>
    </citation>
    <scope>NUCLEOTIDE SEQUENCE</scope>
</reference>
<comment type="caution">
    <text evidence="2">The sequence shown here is derived from an EMBL/GenBank/DDBJ whole genome shotgun (WGS) entry which is preliminary data.</text>
</comment>
<feature type="compositionally biased region" description="Low complexity" evidence="1">
    <location>
        <begin position="126"/>
        <end position="135"/>
    </location>
</feature>
<sequence length="201" mass="22535">MTKDHSWLKNFMKKFIETDRFRNNHFSAIMGYGDYMIGDSVISRYRTRSYISNAWTDKFRTRTKSGSCSSLCTFTNKELEILFQSMFDEYLEPPHVERPVSPSPTVPVLVNSVGIPSSTSIDQEAPSPSHSPPSSALQSLCLHQGVTTKSTLMDENLFSPVDNDPFINIFAPEPNSEAASSRDASSAESTYVTQTIHHLIK</sequence>
<accession>A0A699JAE9</accession>
<proteinExistence type="predicted"/>
<dbReference type="AlphaFoldDB" id="A0A699JAE9"/>
<evidence type="ECO:0000256" key="1">
    <source>
        <dbReference type="SAM" id="MobiDB-lite"/>
    </source>
</evidence>
<feature type="region of interest" description="Disordered" evidence="1">
    <location>
        <begin position="117"/>
        <end position="138"/>
    </location>
</feature>